<evidence type="ECO:0000256" key="2">
    <source>
        <dbReference type="ARBA" id="ARBA00022694"/>
    </source>
</evidence>
<dbReference type="EMBL" id="CADEPI010000116">
    <property type="protein sequence ID" value="CAB3375655.1"/>
    <property type="molecule type" value="Genomic_DNA"/>
</dbReference>
<dbReference type="InterPro" id="IPR055079">
    <property type="entry name" value="POP1_C"/>
</dbReference>
<dbReference type="Pfam" id="PF06978">
    <property type="entry name" value="POP1_N"/>
    <property type="match status" value="1"/>
</dbReference>
<protein>
    <recommendedName>
        <fullName evidence="10">Pop1 N-terminal domain-containing protein</fullName>
    </recommendedName>
</protein>
<evidence type="ECO:0000256" key="4">
    <source>
        <dbReference type="SAM" id="MobiDB-lite"/>
    </source>
</evidence>
<dbReference type="Pfam" id="PF22770">
    <property type="entry name" value="POP1_C"/>
    <property type="match status" value="1"/>
</dbReference>
<dbReference type="GO" id="GO:0001682">
    <property type="term" value="P:tRNA 5'-leader removal"/>
    <property type="evidence" value="ECO:0007669"/>
    <property type="project" value="InterPro"/>
</dbReference>
<comment type="subcellular location">
    <subcellularLocation>
        <location evidence="1">Nucleus</location>
    </subcellularLocation>
</comment>
<dbReference type="AlphaFoldDB" id="A0A8S1D620"/>
<feature type="domain" description="POPLD" evidence="6">
    <location>
        <begin position="386"/>
        <end position="462"/>
    </location>
</feature>
<dbReference type="Gene3D" id="3.30.1360.120">
    <property type="entry name" value="Probable tRNA modification gtpase trme, domain 1"/>
    <property type="match status" value="1"/>
</dbReference>
<dbReference type="GO" id="GO:0000172">
    <property type="term" value="C:ribonuclease MRP complex"/>
    <property type="evidence" value="ECO:0007669"/>
    <property type="project" value="InterPro"/>
</dbReference>
<dbReference type="InterPro" id="IPR027266">
    <property type="entry name" value="TrmE/GcvT-like"/>
</dbReference>
<evidence type="ECO:0008006" key="10">
    <source>
        <dbReference type="Google" id="ProtNLM"/>
    </source>
</evidence>
<evidence type="ECO:0000259" key="5">
    <source>
        <dbReference type="Pfam" id="PF06978"/>
    </source>
</evidence>
<feature type="compositionally biased region" description="Basic residues" evidence="4">
    <location>
        <begin position="68"/>
        <end position="85"/>
    </location>
</feature>
<dbReference type="OrthoDB" id="442863at2759"/>
<evidence type="ECO:0000259" key="6">
    <source>
        <dbReference type="Pfam" id="PF08170"/>
    </source>
</evidence>
<dbReference type="InterPro" id="IPR012590">
    <property type="entry name" value="POPLD_dom"/>
</dbReference>
<evidence type="ECO:0000313" key="8">
    <source>
        <dbReference type="EMBL" id="CAB3375655.1"/>
    </source>
</evidence>
<dbReference type="InterPro" id="IPR009723">
    <property type="entry name" value="Pop1_N"/>
</dbReference>
<dbReference type="Proteomes" id="UP000494165">
    <property type="component" value="Unassembled WGS sequence"/>
</dbReference>
<accession>A0A8S1D620</accession>
<keyword evidence="2" id="KW-0819">tRNA processing</keyword>
<keyword evidence="3" id="KW-0539">Nucleus</keyword>
<name>A0A8S1D620_9INSE</name>
<reference evidence="8 9" key="1">
    <citation type="submission" date="2020-04" db="EMBL/GenBank/DDBJ databases">
        <authorList>
            <person name="Alioto T."/>
            <person name="Alioto T."/>
            <person name="Gomez Garrido J."/>
        </authorList>
    </citation>
    <scope>NUCLEOTIDE SEQUENCE [LARGE SCALE GENOMIC DNA]</scope>
</reference>
<feature type="domain" description="Pop1 N-terminal" evidence="5">
    <location>
        <begin position="73"/>
        <end position="156"/>
    </location>
</feature>
<organism evidence="8 9">
    <name type="scientific">Cloeon dipterum</name>
    <dbReference type="NCBI Taxonomy" id="197152"/>
    <lineage>
        <taxon>Eukaryota</taxon>
        <taxon>Metazoa</taxon>
        <taxon>Ecdysozoa</taxon>
        <taxon>Arthropoda</taxon>
        <taxon>Hexapoda</taxon>
        <taxon>Insecta</taxon>
        <taxon>Pterygota</taxon>
        <taxon>Palaeoptera</taxon>
        <taxon>Ephemeroptera</taxon>
        <taxon>Pisciforma</taxon>
        <taxon>Baetidae</taxon>
        <taxon>Cloeon</taxon>
    </lineage>
</organism>
<feature type="domain" description="POP1 C-terminal" evidence="7">
    <location>
        <begin position="549"/>
        <end position="636"/>
    </location>
</feature>
<comment type="caution">
    <text evidence="8">The sequence shown here is derived from an EMBL/GenBank/DDBJ whole genome shotgun (WGS) entry which is preliminary data.</text>
</comment>
<dbReference type="InterPro" id="IPR039182">
    <property type="entry name" value="Pop1"/>
</dbReference>
<dbReference type="PANTHER" id="PTHR22731:SF3">
    <property type="entry name" value="RIBONUCLEASES P_MRP PROTEIN SUBUNIT POP1"/>
    <property type="match status" value="1"/>
</dbReference>
<feature type="region of interest" description="Disordered" evidence="4">
    <location>
        <begin position="64"/>
        <end position="91"/>
    </location>
</feature>
<evidence type="ECO:0000313" key="9">
    <source>
        <dbReference type="Proteomes" id="UP000494165"/>
    </source>
</evidence>
<dbReference type="PANTHER" id="PTHR22731">
    <property type="entry name" value="RIBONUCLEASES P/MRP PROTEIN SUBUNIT POP1"/>
    <property type="match status" value="1"/>
</dbReference>
<keyword evidence="9" id="KW-1185">Reference proteome</keyword>
<dbReference type="SUPFAM" id="SSF103025">
    <property type="entry name" value="Folate-binding domain"/>
    <property type="match status" value="1"/>
</dbReference>
<dbReference type="GO" id="GO:0005655">
    <property type="term" value="C:nucleolar ribonuclease P complex"/>
    <property type="evidence" value="ECO:0007669"/>
    <property type="project" value="InterPro"/>
</dbReference>
<sequence length="637" mass="72683">MDVGVARFLESRIEEIRELSERINTGRPMLAFQRLPRHMKRRVMGHSSKRIPRSILDLHLKQQAKSGAPKKMKMPSRKHRRRPKNARTEFERRQEGVNRWLETHLWHAKRFRMVTRWGFKLAETPCDKGWRACWRAAISHCLMFDLSYTLCVELSGRESDLFSTLEKLTSEDCRANNLNPEVVAGSKEGQIVLYTPGEYPKGCIGPAKLMWRPQGAEETRQLWLWCHPGLRNEILENVSKVIGDKQVTVTALDEEFNRYRLVGPLAMPVLRDAIVSFDGTNPPDWIDKTLFQNQTDVWTQLRNTGQAAQNAIFGLTVKSVSRNAIPKRKKSLKSEEHMMETDQICQSTDSQLWSKEVRSQVVTSLESPAPVMLVHQPAPNGKHGEGWDLITPRKHGLQLWLRMIMCGARVGALKQYLELNWNTLNAEDLCLYPDSPMGNSEEKDLSQREKDRFDSLPPNKRLGVPWFTLPWQQLINEWSTTGAGSFFVIRDKTQLQMADQFMEKSEECKFRAEEGLVAILVCLENGGNLERGSAVCLPAGPDDLSTPRKEDASLRALQRRLQPEDGLKVSDIFSRRVAGFVLEGGYSFHRGCSAGIAFITAAAVKQLFSTLVWNERLQVLIINKSCPLYRYASVKIV</sequence>
<evidence type="ECO:0000256" key="3">
    <source>
        <dbReference type="ARBA" id="ARBA00023242"/>
    </source>
</evidence>
<proteinExistence type="predicted"/>
<gene>
    <name evidence="8" type="ORF">CLODIP_2_CD13090</name>
</gene>
<evidence type="ECO:0000259" key="7">
    <source>
        <dbReference type="Pfam" id="PF22770"/>
    </source>
</evidence>
<dbReference type="Pfam" id="PF08170">
    <property type="entry name" value="POPLD"/>
    <property type="match status" value="1"/>
</dbReference>
<evidence type="ECO:0000256" key="1">
    <source>
        <dbReference type="ARBA" id="ARBA00004123"/>
    </source>
</evidence>